<proteinExistence type="predicted"/>
<dbReference type="EMBL" id="PQFZ01000020">
    <property type="protein sequence ID" value="POR47149.1"/>
    <property type="molecule type" value="Genomic_DNA"/>
</dbReference>
<gene>
    <name evidence="1" type="ORF">CYD53_12039</name>
</gene>
<evidence type="ECO:0000313" key="1">
    <source>
        <dbReference type="EMBL" id="POR47149.1"/>
    </source>
</evidence>
<sequence>MRVREWILGGATRDLIQCSGLSTRTLHRRMPGPGLQSAALAPSGA</sequence>
<dbReference type="Proteomes" id="UP000236919">
    <property type="component" value="Unassembled WGS sequence"/>
</dbReference>
<accession>A0A2S4LXQ3</accession>
<comment type="caution">
    <text evidence="1">The sequence shown here is derived from an EMBL/GenBank/DDBJ whole genome shotgun (WGS) entry which is preliminary data.</text>
</comment>
<name>A0A2S4LXQ3_9HYPH</name>
<protein>
    <submittedName>
        <fullName evidence="1">Uncharacterized protein</fullName>
    </submittedName>
</protein>
<keyword evidence="2" id="KW-1185">Reference proteome</keyword>
<reference evidence="1 2" key="1">
    <citation type="submission" date="2018-01" db="EMBL/GenBank/DDBJ databases">
        <title>Genomic Encyclopedia of Type Strains, Phase III (KMG-III): the genomes of soil and plant-associated and newly described type strains.</title>
        <authorList>
            <person name="Whitman W."/>
        </authorList>
    </citation>
    <scope>NUCLEOTIDE SEQUENCE [LARGE SCALE GENOMIC DNA]</scope>
    <source>
        <strain evidence="1 2">1131</strain>
    </source>
</reference>
<organism evidence="1 2">
    <name type="scientific">Bosea psychrotolerans</name>
    <dbReference type="NCBI Taxonomy" id="1871628"/>
    <lineage>
        <taxon>Bacteria</taxon>
        <taxon>Pseudomonadati</taxon>
        <taxon>Pseudomonadota</taxon>
        <taxon>Alphaproteobacteria</taxon>
        <taxon>Hyphomicrobiales</taxon>
        <taxon>Boseaceae</taxon>
        <taxon>Bosea</taxon>
    </lineage>
</organism>
<evidence type="ECO:0000313" key="2">
    <source>
        <dbReference type="Proteomes" id="UP000236919"/>
    </source>
</evidence>
<dbReference type="AlphaFoldDB" id="A0A2S4LXQ3"/>